<dbReference type="SUPFAM" id="SSF110997">
    <property type="entry name" value="Sporulation related repeat"/>
    <property type="match status" value="1"/>
</dbReference>
<feature type="compositionally biased region" description="Low complexity" evidence="1">
    <location>
        <begin position="197"/>
        <end position="216"/>
    </location>
</feature>
<dbReference type="PANTHER" id="PTHR38687:SF1">
    <property type="entry name" value="CELL DIVISION PROTEIN DEDD"/>
    <property type="match status" value="1"/>
</dbReference>
<organism evidence="4 5">
    <name type="scientific">Verticiella sediminum</name>
    <dbReference type="NCBI Taxonomy" id="1247510"/>
    <lineage>
        <taxon>Bacteria</taxon>
        <taxon>Pseudomonadati</taxon>
        <taxon>Pseudomonadota</taxon>
        <taxon>Betaproteobacteria</taxon>
        <taxon>Burkholderiales</taxon>
        <taxon>Alcaligenaceae</taxon>
        <taxon>Verticiella</taxon>
    </lineage>
</organism>
<keyword evidence="5" id="KW-1185">Reference proteome</keyword>
<keyword evidence="2" id="KW-0812">Transmembrane</keyword>
<dbReference type="AlphaFoldDB" id="A0A556AY59"/>
<keyword evidence="2" id="KW-0472">Membrane</keyword>
<dbReference type="Proteomes" id="UP000318405">
    <property type="component" value="Unassembled WGS sequence"/>
</dbReference>
<feature type="region of interest" description="Disordered" evidence="1">
    <location>
        <begin position="287"/>
        <end position="313"/>
    </location>
</feature>
<proteinExistence type="predicted"/>
<dbReference type="Gene3D" id="3.30.70.1070">
    <property type="entry name" value="Sporulation related repeat"/>
    <property type="match status" value="1"/>
</dbReference>
<feature type="region of interest" description="Disordered" evidence="1">
    <location>
        <begin position="1"/>
        <end position="42"/>
    </location>
</feature>
<feature type="region of interest" description="Disordered" evidence="1">
    <location>
        <begin position="99"/>
        <end position="235"/>
    </location>
</feature>
<evidence type="ECO:0000259" key="3">
    <source>
        <dbReference type="PROSITE" id="PS51724"/>
    </source>
</evidence>
<feature type="compositionally biased region" description="Pro residues" evidence="1">
    <location>
        <begin position="149"/>
        <end position="162"/>
    </location>
</feature>
<feature type="compositionally biased region" description="Pro residues" evidence="1">
    <location>
        <begin position="182"/>
        <end position="196"/>
    </location>
</feature>
<protein>
    <recommendedName>
        <fullName evidence="3">SPOR domain-containing protein</fullName>
    </recommendedName>
</protein>
<dbReference type="GO" id="GO:0032153">
    <property type="term" value="C:cell division site"/>
    <property type="evidence" value="ECO:0007669"/>
    <property type="project" value="TreeGrafter"/>
</dbReference>
<comment type="caution">
    <text evidence="4">The sequence shown here is derived from an EMBL/GenBank/DDBJ whole genome shotgun (WGS) entry which is preliminary data.</text>
</comment>
<feature type="compositionally biased region" description="Low complexity" evidence="1">
    <location>
        <begin position="223"/>
        <end position="235"/>
    </location>
</feature>
<evidence type="ECO:0000313" key="5">
    <source>
        <dbReference type="Proteomes" id="UP000318405"/>
    </source>
</evidence>
<keyword evidence="2" id="KW-1133">Transmembrane helix</keyword>
<dbReference type="PANTHER" id="PTHR38687">
    <property type="entry name" value="CELL DIVISION PROTEIN DEDD-RELATED"/>
    <property type="match status" value="1"/>
</dbReference>
<dbReference type="InterPro" id="IPR052521">
    <property type="entry name" value="Cell_div_SPOR-domain"/>
</dbReference>
<dbReference type="GO" id="GO:0042834">
    <property type="term" value="F:peptidoglycan binding"/>
    <property type="evidence" value="ECO:0007669"/>
    <property type="project" value="InterPro"/>
</dbReference>
<evidence type="ECO:0000256" key="1">
    <source>
        <dbReference type="SAM" id="MobiDB-lite"/>
    </source>
</evidence>
<evidence type="ECO:0000256" key="2">
    <source>
        <dbReference type="SAM" id="Phobius"/>
    </source>
</evidence>
<dbReference type="OrthoDB" id="9181370at2"/>
<dbReference type="EMBL" id="VLTJ01000007">
    <property type="protein sequence ID" value="TSH97857.1"/>
    <property type="molecule type" value="Genomic_DNA"/>
</dbReference>
<dbReference type="InterPro" id="IPR007730">
    <property type="entry name" value="SPOR-like_dom"/>
</dbReference>
<dbReference type="GO" id="GO:0030428">
    <property type="term" value="C:cell septum"/>
    <property type="evidence" value="ECO:0007669"/>
    <property type="project" value="TreeGrafter"/>
</dbReference>
<gene>
    <name evidence="4" type="ORF">FOZ76_03430</name>
</gene>
<name>A0A556AY59_9BURK</name>
<dbReference type="Pfam" id="PF05036">
    <property type="entry name" value="SPOR"/>
    <property type="match status" value="1"/>
</dbReference>
<feature type="domain" description="SPOR" evidence="3">
    <location>
        <begin position="233"/>
        <end position="313"/>
    </location>
</feature>
<dbReference type="RefSeq" id="WP_143946739.1">
    <property type="nucleotide sequence ID" value="NZ_BAABMB010000004.1"/>
</dbReference>
<reference evidence="4 5" key="1">
    <citation type="submission" date="2019-07" db="EMBL/GenBank/DDBJ databases">
        <title>Qingshengfaniella alkalisoli gen. nov., sp. nov., isolated from saline soil.</title>
        <authorList>
            <person name="Xu L."/>
            <person name="Huang X.-X."/>
            <person name="Sun J.-Q."/>
        </authorList>
    </citation>
    <scope>NUCLEOTIDE SEQUENCE [LARGE SCALE GENOMIC DNA]</scope>
    <source>
        <strain evidence="4 5">DSM 27279</strain>
    </source>
</reference>
<accession>A0A556AY59</accession>
<dbReference type="GO" id="GO:0032506">
    <property type="term" value="P:cytokinetic process"/>
    <property type="evidence" value="ECO:0007669"/>
    <property type="project" value="TreeGrafter"/>
</dbReference>
<evidence type="ECO:0000313" key="4">
    <source>
        <dbReference type="EMBL" id="TSH97857.1"/>
    </source>
</evidence>
<feature type="transmembrane region" description="Helical" evidence="2">
    <location>
        <begin position="52"/>
        <end position="70"/>
    </location>
</feature>
<sequence>MGFFTRNREGDDDVPGQRGSRPAAEAGTARRRTANNGRDQADELRRRARRRLVGAILMVLVAVVVLPMILDGEPEPTHDNLAVQVPSQAPGQPNLAVVTPPASLTNSETAGRVGEEAPPSAGGAVVDPRVPAAIANITPVPGHGAVPQPSTPTPTPAQPGQPPAAANQPSTAKPEPARPAATQPPPPPPVAQPRTPPNAAAAQKEAEAARALALLQGQPVPPASSGNNASARSGGAERFAVQVVAVRSREGADQLLSRLRGAGLTAYIESITTPDGQVHRVRLGPYNSRSQAESAQAKLRGLPGGYSGSLVPL</sequence>
<dbReference type="PROSITE" id="PS51724">
    <property type="entry name" value="SPOR"/>
    <property type="match status" value="1"/>
</dbReference>
<dbReference type="InterPro" id="IPR036680">
    <property type="entry name" value="SPOR-like_sf"/>
</dbReference>